<evidence type="ECO:0000256" key="6">
    <source>
        <dbReference type="ARBA" id="ARBA00022490"/>
    </source>
</evidence>
<comment type="subcellular location">
    <subcellularLocation>
        <location evidence="2">Cytoplasm</location>
    </subcellularLocation>
    <subcellularLocation>
        <location evidence="3">Golgi apparatus</location>
    </subcellularLocation>
    <subcellularLocation>
        <location evidence="1">Membrane</location>
        <topology evidence="1">Peripheral membrane protein</topology>
        <orientation evidence="1">Cytoplasmic side</orientation>
    </subcellularLocation>
</comment>
<evidence type="ECO:0000256" key="10">
    <source>
        <dbReference type="ARBA" id="ARBA00023136"/>
    </source>
</evidence>
<dbReference type="GO" id="GO:0034498">
    <property type="term" value="P:early endosome to Golgi transport"/>
    <property type="evidence" value="ECO:0007669"/>
    <property type="project" value="TreeGrafter"/>
</dbReference>
<accession>A0A553PGX0</accession>
<evidence type="ECO:0000256" key="5">
    <source>
        <dbReference type="ARBA" id="ARBA00022448"/>
    </source>
</evidence>
<feature type="compositionally biased region" description="Basic and acidic residues" evidence="12">
    <location>
        <begin position="105"/>
        <end position="129"/>
    </location>
</feature>
<dbReference type="FunFam" id="3.30.1520.10:FF:000016">
    <property type="entry name" value="Sorting nexin 2"/>
    <property type="match status" value="1"/>
</dbReference>
<keyword evidence="11" id="KW-0175">Coiled coil</keyword>
<dbReference type="OMA" id="MASKNEM"/>
<dbReference type="InterPro" id="IPR036871">
    <property type="entry name" value="PX_dom_sf"/>
</dbReference>
<feature type="compositionally biased region" description="Acidic residues" evidence="12">
    <location>
        <begin position="12"/>
        <end position="21"/>
    </location>
</feature>
<evidence type="ECO:0000259" key="13">
    <source>
        <dbReference type="PROSITE" id="PS50195"/>
    </source>
</evidence>
<feature type="region of interest" description="Disordered" evidence="12">
    <location>
        <begin position="1"/>
        <end position="192"/>
    </location>
</feature>
<dbReference type="InterPro" id="IPR027267">
    <property type="entry name" value="AH/BAR_dom_sf"/>
</dbReference>
<dbReference type="GO" id="GO:0015031">
    <property type="term" value="P:protein transport"/>
    <property type="evidence" value="ECO:0007669"/>
    <property type="project" value="UniProtKB-KW"/>
</dbReference>
<keyword evidence="5" id="KW-0813">Transport</keyword>
<evidence type="ECO:0000256" key="11">
    <source>
        <dbReference type="SAM" id="Coils"/>
    </source>
</evidence>
<dbReference type="Gene3D" id="3.30.1520.10">
    <property type="entry name" value="Phox-like domain"/>
    <property type="match status" value="1"/>
</dbReference>
<keyword evidence="9" id="KW-0333">Golgi apparatus</keyword>
<proteinExistence type="inferred from homology"/>
<sequence length="595" mass="66783">MSVEPPPLNPMVDEDEDDDDDLFKSAISGPTPALQVKSQAHEDEDSSGYHTHAAMERSDTLEDVNLNEDSGSSPEKVEILATASPGPVEPEPSKKLGVDLAQIRLSEHEIGASPDVSREASQEPEHFGHDDDDDEEEEDNPFHDTHLNLSGAVGSRSQVENGPTHERSNGGQVNGSNGAQSNVMEPLDPTEMDELEGGDDFIQVSVTEPHKVGDGMTSYMVYKVSTKTSFNFFRSKELSVNRRFSDFLGLHDKLSEKYLQNGRIIPPAPGKSVIGMTKLKMTAKDGGANGEDLSTPQNPNNDEFVERRRAALERYLNRTVAHPSLRADPDLREFLELPTELPKSNQTSTLSGKNVMRFISKSVDRVTNMTLKMEETDEWFEEKNHSIEQLDQHLRKLHSATESLHEYRRTLAYHTGVLSKSLAVLSGLEENTELSGALAHLSGVQEKVEHVHGEQASADFYLLSELIKDYIGLVGAVKDVFQERIKAWQHWQNASVALTKKREAKAKAELQGRQDRVAVLREEIVDQERQQDMAQENFKTISRLIKKEVEQFDVRKAQDFKKGIIGYLQVMLKSQEDISKHWEQYLPEIKQISHN</sequence>
<name>A0A553PGX0_TIGCA</name>
<dbReference type="GO" id="GO:0098796">
    <property type="term" value="C:membrane protein complex"/>
    <property type="evidence" value="ECO:0007669"/>
    <property type="project" value="UniProtKB-ARBA"/>
</dbReference>
<dbReference type="SMART" id="SM00312">
    <property type="entry name" value="PX"/>
    <property type="match status" value="1"/>
</dbReference>
<evidence type="ECO:0000313" key="14">
    <source>
        <dbReference type="EMBL" id="TRY76925.1"/>
    </source>
</evidence>
<feature type="compositionally biased region" description="Polar residues" evidence="12">
    <location>
        <begin position="169"/>
        <end position="183"/>
    </location>
</feature>
<dbReference type="InterPro" id="IPR001683">
    <property type="entry name" value="PX_dom"/>
</dbReference>
<dbReference type="CDD" id="cd07623">
    <property type="entry name" value="BAR_SNX1_2"/>
    <property type="match status" value="1"/>
</dbReference>
<dbReference type="InterPro" id="IPR015404">
    <property type="entry name" value="Vps5_C"/>
</dbReference>
<dbReference type="PANTHER" id="PTHR10555">
    <property type="entry name" value="SORTING NEXIN"/>
    <property type="match status" value="1"/>
</dbReference>
<comment type="caution">
    <text evidence="14">The sequence shown here is derived from an EMBL/GenBank/DDBJ whole genome shotgun (WGS) entry which is preliminary data.</text>
</comment>
<keyword evidence="15" id="KW-1185">Reference proteome</keyword>
<dbReference type="Pfam" id="PF00787">
    <property type="entry name" value="PX"/>
    <property type="match status" value="1"/>
</dbReference>
<evidence type="ECO:0000256" key="2">
    <source>
        <dbReference type="ARBA" id="ARBA00004496"/>
    </source>
</evidence>
<keyword evidence="7" id="KW-0597">Phosphoprotein</keyword>
<dbReference type="GO" id="GO:0010008">
    <property type="term" value="C:endosome membrane"/>
    <property type="evidence" value="ECO:0007669"/>
    <property type="project" value="TreeGrafter"/>
</dbReference>
<keyword evidence="8" id="KW-0653">Protein transport</keyword>
<dbReference type="PROSITE" id="PS50195">
    <property type="entry name" value="PX"/>
    <property type="match status" value="1"/>
</dbReference>
<dbReference type="PANTHER" id="PTHR10555:SF170">
    <property type="entry name" value="FI18122P1"/>
    <property type="match status" value="1"/>
</dbReference>
<dbReference type="FunFam" id="1.20.1270.60:FF:000022">
    <property type="entry name" value="Sorting nexin 3 protein"/>
    <property type="match status" value="1"/>
</dbReference>
<protein>
    <recommendedName>
        <fullName evidence="13">PX domain-containing protein</fullName>
    </recommendedName>
</protein>
<keyword evidence="6" id="KW-0963">Cytoplasm</keyword>
<dbReference type="CDD" id="cd06859">
    <property type="entry name" value="PX_SNX1_2_like"/>
    <property type="match status" value="1"/>
</dbReference>
<dbReference type="Proteomes" id="UP000318571">
    <property type="component" value="Chromosome 5"/>
</dbReference>
<dbReference type="OrthoDB" id="271164at2759"/>
<dbReference type="Gene3D" id="1.20.1270.60">
    <property type="entry name" value="Arfaptin homology (AH) domain/BAR domain"/>
    <property type="match status" value="1"/>
</dbReference>
<comment type="similarity">
    <text evidence="4">Belongs to the sorting nexin family.</text>
</comment>
<dbReference type="GO" id="GO:0005829">
    <property type="term" value="C:cytosol"/>
    <property type="evidence" value="ECO:0007669"/>
    <property type="project" value="GOC"/>
</dbReference>
<organism evidence="14 15">
    <name type="scientific">Tigriopus californicus</name>
    <name type="common">Marine copepod</name>
    <dbReference type="NCBI Taxonomy" id="6832"/>
    <lineage>
        <taxon>Eukaryota</taxon>
        <taxon>Metazoa</taxon>
        <taxon>Ecdysozoa</taxon>
        <taxon>Arthropoda</taxon>
        <taxon>Crustacea</taxon>
        <taxon>Multicrustacea</taxon>
        <taxon>Hexanauplia</taxon>
        <taxon>Copepoda</taxon>
        <taxon>Harpacticoida</taxon>
        <taxon>Harpacticidae</taxon>
        <taxon>Tigriopus</taxon>
    </lineage>
</organism>
<dbReference type="EMBL" id="VCGU01000004">
    <property type="protein sequence ID" value="TRY76925.1"/>
    <property type="molecule type" value="Genomic_DNA"/>
</dbReference>
<keyword evidence="10" id="KW-0472">Membrane</keyword>
<dbReference type="Pfam" id="PF09325">
    <property type="entry name" value="Vps5"/>
    <property type="match status" value="1"/>
</dbReference>
<feature type="coiled-coil region" evidence="11">
    <location>
        <begin position="510"/>
        <end position="537"/>
    </location>
</feature>
<dbReference type="STRING" id="6832.A0A553PGX0"/>
<evidence type="ECO:0000256" key="4">
    <source>
        <dbReference type="ARBA" id="ARBA00010883"/>
    </source>
</evidence>
<gene>
    <name evidence="14" type="ORF">TCAL_10147</name>
</gene>
<dbReference type="GO" id="GO:0035091">
    <property type="term" value="F:phosphatidylinositol binding"/>
    <property type="evidence" value="ECO:0007669"/>
    <property type="project" value="InterPro"/>
</dbReference>
<feature type="domain" description="PX" evidence="13">
    <location>
        <begin position="200"/>
        <end position="342"/>
    </location>
</feature>
<dbReference type="SUPFAM" id="SSF64268">
    <property type="entry name" value="PX domain"/>
    <property type="match status" value="1"/>
</dbReference>
<evidence type="ECO:0000256" key="8">
    <source>
        <dbReference type="ARBA" id="ARBA00022927"/>
    </source>
</evidence>
<reference evidence="14 15" key="1">
    <citation type="journal article" date="2018" name="Nat. Ecol. Evol.">
        <title>Genomic signatures of mitonuclear coevolution across populations of Tigriopus californicus.</title>
        <authorList>
            <person name="Barreto F.S."/>
            <person name="Watson E.T."/>
            <person name="Lima T.G."/>
            <person name="Willett C.S."/>
            <person name="Edmands S."/>
            <person name="Li W."/>
            <person name="Burton R.S."/>
        </authorList>
    </citation>
    <scope>NUCLEOTIDE SEQUENCE [LARGE SCALE GENOMIC DNA]</scope>
    <source>
        <strain evidence="14 15">San Diego</strain>
    </source>
</reference>
<evidence type="ECO:0000256" key="12">
    <source>
        <dbReference type="SAM" id="MobiDB-lite"/>
    </source>
</evidence>
<evidence type="ECO:0000256" key="1">
    <source>
        <dbReference type="ARBA" id="ARBA00004287"/>
    </source>
</evidence>
<dbReference type="GO" id="GO:0005794">
    <property type="term" value="C:Golgi apparatus"/>
    <property type="evidence" value="ECO:0007669"/>
    <property type="project" value="UniProtKB-SubCell"/>
</dbReference>
<evidence type="ECO:0000256" key="9">
    <source>
        <dbReference type="ARBA" id="ARBA00023034"/>
    </source>
</evidence>
<dbReference type="SUPFAM" id="SSF103657">
    <property type="entry name" value="BAR/IMD domain-like"/>
    <property type="match status" value="1"/>
</dbReference>
<evidence type="ECO:0000256" key="7">
    <source>
        <dbReference type="ARBA" id="ARBA00022553"/>
    </source>
</evidence>
<feature type="compositionally biased region" description="Acidic residues" evidence="12">
    <location>
        <begin position="130"/>
        <end position="139"/>
    </location>
</feature>
<dbReference type="AlphaFoldDB" id="A0A553PGX0"/>
<evidence type="ECO:0000313" key="15">
    <source>
        <dbReference type="Proteomes" id="UP000318571"/>
    </source>
</evidence>
<evidence type="ECO:0000256" key="3">
    <source>
        <dbReference type="ARBA" id="ARBA00004555"/>
    </source>
</evidence>